<dbReference type="InterPro" id="IPR050268">
    <property type="entry name" value="NADH-dep_flavin_reductase"/>
</dbReference>
<dbReference type="Pfam" id="PF01613">
    <property type="entry name" value="Flavin_Reduct"/>
    <property type="match status" value="1"/>
</dbReference>
<evidence type="ECO:0000259" key="3">
    <source>
        <dbReference type="SMART" id="SM00903"/>
    </source>
</evidence>
<proteinExistence type="inferred from homology"/>
<gene>
    <name evidence="4" type="ORF">GCM10010470_25210</name>
</gene>
<comment type="similarity">
    <text evidence="1">Belongs to the non-flavoprotein flavin reductase family.</text>
</comment>
<accession>A0ABN3VBN1</accession>
<sequence>MSVGSAPERELDPVWFRRVLGRLPTGVTVVTASTGDGPVGMVVGTFTSVSLHPPLVGMFIDRDSSSWPRIESAGTFTANVLAAEQRELCKRFSARGTDRFRGLRWQPSTLGNPVLPGVTGWIDCALDEIRGVGDHVLVVGRVVDLAEADAEDPLVFHRGALCSLNREG</sequence>
<dbReference type="SMART" id="SM00903">
    <property type="entry name" value="Flavin_Reduct"/>
    <property type="match status" value="1"/>
</dbReference>
<keyword evidence="2" id="KW-0560">Oxidoreductase</keyword>
<reference evidence="4 5" key="1">
    <citation type="journal article" date="2019" name="Int. J. Syst. Evol. Microbiol.">
        <title>The Global Catalogue of Microorganisms (GCM) 10K type strain sequencing project: providing services to taxonomists for standard genome sequencing and annotation.</title>
        <authorList>
            <consortium name="The Broad Institute Genomics Platform"/>
            <consortium name="The Broad Institute Genome Sequencing Center for Infectious Disease"/>
            <person name="Wu L."/>
            <person name="Ma J."/>
        </authorList>
    </citation>
    <scope>NUCLEOTIDE SEQUENCE [LARGE SCALE GENOMIC DNA]</scope>
    <source>
        <strain evidence="4 5">JCM 9383</strain>
    </source>
</reference>
<evidence type="ECO:0000313" key="4">
    <source>
        <dbReference type="EMBL" id="GAA2789575.1"/>
    </source>
</evidence>
<dbReference type="RefSeq" id="WP_344679799.1">
    <property type="nucleotide sequence ID" value="NZ_BAAAUX010000012.1"/>
</dbReference>
<evidence type="ECO:0000313" key="5">
    <source>
        <dbReference type="Proteomes" id="UP001500979"/>
    </source>
</evidence>
<evidence type="ECO:0000256" key="2">
    <source>
        <dbReference type="ARBA" id="ARBA00023002"/>
    </source>
</evidence>
<dbReference type="PANTHER" id="PTHR30466:SF11">
    <property type="entry name" value="FLAVIN-DEPENDENT MONOOXYGENASE, REDUCTASE SUBUNIT HSAB"/>
    <property type="match status" value="1"/>
</dbReference>
<comment type="caution">
    <text evidence="4">The sequence shown here is derived from an EMBL/GenBank/DDBJ whole genome shotgun (WGS) entry which is preliminary data.</text>
</comment>
<dbReference type="Gene3D" id="2.30.110.10">
    <property type="entry name" value="Electron Transport, Fmn-binding Protein, Chain A"/>
    <property type="match status" value="1"/>
</dbReference>
<dbReference type="PANTHER" id="PTHR30466">
    <property type="entry name" value="FLAVIN REDUCTASE"/>
    <property type="match status" value="1"/>
</dbReference>
<name>A0ABN3VBN1_9PSEU</name>
<dbReference type="EMBL" id="BAAAUX010000012">
    <property type="protein sequence ID" value="GAA2789575.1"/>
    <property type="molecule type" value="Genomic_DNA"/>
</dbReference>
<dbReference type="InterPro" id="IPR012349">
    <property type="entry name" value="Split_barrel_FMN-bd"/>
</dbReference>
<dbReference type="Proteomes" id="UP001500979">
    <property type="component" value="Unassembled WGS sequence"/>
</dbReference>
<dbReference type="SUPFAM" id="SSF50475">
    <property type="entry name" value="FMN-binding split barrel"/>
    <property type="match status" value="1"/>
</dbReference>
<keyword evidence="5" id="KW-1185">Reference proteome</keyword>
<feature type="domain" description="Flavin reductase like" evidence="3">
    <location>
        <begin position="20"/>
        <end position="163"/>
    </location>
</feature>
<dbReference type="InterPro" id="IPR002563">
    <property type="entry name" value="Flavin_Rdtase-like_dom"/>
</dbReference>
<protein>
    <submittedName>
        <fullName evidence="4">Flavin reductase family protein</fullName>
    </submittedName>
</protein>
<evidence type="ECO:0000256" key="1">
    <source>
        <dbReference type="ARBA" id="ARBA00008898"/>
    </source>
</evidence>
<organism evidence="4 5">
    <name type="scientific">Saccharopolyspora taberi</name>
    <dbReference type="NCBI Taxonomy" id="60895"/>
    <lineage>
        <taxon>Bacteria</taxon>
        <taxon>Bacillati</taxon>
        <taxon>Actinomycetota</taxon>
        <taxon>Actinomycetes</taxon>
        <taxon>Pseudonocardiales</taxon>
        <taxon>Pseudonocardiaceae</taxon>
        <taxon>Saccharopolyspora</taxon>
    </lineage>
</organism>